<dbReference type="Proteomes" id="UP000077066">
    <property type="component" value="Unassembled WGS sequence"/>
</dbReference>
<evidence type="ECO:0000313" key="4">
    <source>
        <dbReference type="Proteomes" id="UP000077066"/>
    </source>
</evidence>
<feature type="transmembrane region" description="Helical" evidence="1">
    <location>
        <begin position="162"/>
        <end position="180"/>
    </location>
</feature>
<dbReference type="RefSeq" id="WP_066972733.1">
    <property type="nucleotide sequence ID" value="NZ_LWMT01000235.1"/>
</dbReference>
<feature type="domain" description="Predicted membrane protein YciQ-like C-terminal" evidence="2">
    <location>
        <begin position="10"/>
        <end position="262"/>
    </location>
</feature>
<dbReference type="OrthoDB" id="137138at2157"/>
<accession>A0A166AJC9</accession>
<protein>
    <recommendedName>
        <fullName evidence="2">Predicted membrane protein YciQ-like C-terminal domain-containing protein</fullName>
    </recommendedName>
</protein>
<dbReference type="AlphaFoldDB" id="A0A166AJC9"/>
<evidence type="ECO:0000259" key="2">
    <source>
        <dbReference type="Pfam" id="PF20990"/>
    </source>
</evidence>
<dbReference type="InterPro" id="IPR048389">
    <property type="entry name" value="YciQ-like_C"/>
</dbReference>
<keyword evidence="1" id="KW-0472">Membrane</keyword>
<keyword evidence="4" id="KW-1185">Reference proteome</keyword>
<reference evidence="3 4" key="1">
    <citation type="submission" date="2016-04" db="EMBL/GenBank/DDBJ databases">
        <title>Genome sequence of Methanobrevibacter filiformis DSM 11501.</title>
        <authorList>
            <person name="Poehlein A."/>
            <person name="Seedorf H."/>
            <person name="Daniel R."/>
        </authorList>
    </citation>
    <scope>NUCLEOTIDE SEQUENCE [LARGE SCALE GENOMIC DNA]</scope>
    <source>
        <strain evidence="3 4">DSM 11501</strain>
    </source>
</reference>
<evidence type="ECO:0000313" key="3">
    <source>
        <dbReference type="EMBL" id="KZX12103.1"/>
    </source>
</evidence>
<sequence length="329" mass="38774">MPIKNQENDYPTEKPPTNHPPGLIHCLFSGGINKTVGETNIVSFYTTILDLISRKYLRVKIKTVWYKREYGDIIPKYEITMKRNARRHYKELNKFEVNVLSCLTSLEIHGIIDLLNYEELFKKRVRANKFQRNYKEWSENIHKKYFEDNEFKYFNPNKSDKLKTLGMILMLIMIFTLILAMVIEAWLISISFLTFISGIFLVLSPQKDLGGWSEEGMELKEKWEDFKYYLIKDLRKTRGKNRFNNLWNQYLQYVIALEIGETFNINLIENIKNSNMKETSGYLEANLFDQYGGFDLIKKIVKEGLKADGSYESKKRYNTSGNFVPGYGI</sequence>
<dbReference type="PATRIC" id="fig|55758.3.peg.1412"/>
<dbReference type="EMBL" id="LWMT01000235">
    <property type="protein sequence ID" value="KZX12103.1"/>
    <property type="molecule type" value="Genomic_DNA"/>
</dbReference>
<evidence type="ECO:0000256" key="1">
    <source>
        <dbReference type="SAM" id="Phobius"/>
    </source>
</evidence>
<organism evidence="3 4">
    <name type="scientific">Methanobrevibacter filiformis</name>
    <dbReference type="NCBI Taxonomy" id="55758"/>
    <lineage>
        <taxon>Archaea</taxon>
        <taxon>Methanobacteriati</taxon>
        <taxon>Methanobacteriota</taxon>
        <taxon>Methanomada group</taxon>
        <taxon>Methanobacteria</taxon>
        <taxon>Methanobacteriales</taxon>
        <taxon>Methanobacteriaceae</taxon>
        <taxon>Methanobrevibacter</taxon>
    </lineage>
</organism>
<keyword evidence="1" id="KW-0812">Transmembrane</keyword>
<proteinExistence type="predicted"/>
<dbReference type="Pfam" id="PF20990">
    <property type="entry name" value="DUF2207_C"/>
    <property type="match status" value="1"/>
</dbReference>
<comment type="caution">
    <text evidence="3">The sequence shown here is derived from an EMBL/GenBank/DDBJ whole genome shotgun (WGS) entry which is preliminary data.</text>
</comment>
<name>A0A166AJC9_9EURY</name>
<gene>
    <name evidence="3" type="ORF">MBFIL_12330</name>
</gene>
<keyword evidence="1" id="KW-1133">Transmembrane helix</keyword>